<evidence type="ECO:0000313" key="2">
    <source>
        <dbReference type="Proteomes" id="UP001046350"/>
    </source>
</evidence>
<sequence>MIKQKTDSLLRFYCRNRIATEIATAASTSILRGGGSILALRNRGYNLDTTDFLATDPHNSVLGIYSTEPPLHHAAYSPYGFSSPELKSATIIGYNGEKLEPTSLLYFLGNGHRAFNSELGRFNSSDSMSPFAAGGLNAYCYCFGDPINLYDPSGRAGVSPWFEAKLRATRKAWLIAKSGRATRSELENIFNRDMRELRANTPTARRKFGSQPSLPDREAERQVPKGWDLIGYHGSRAKNTPSLVTGLDPIHLKQSSGDQEFGDGFYISPFDQNSVYSTPSPDYKRHYVYTQNAGRLRLGRDFDFSRENGSVSTRRAIQIVIREPAYESIIIRSSGGEPVVPPRSKEAPF</sequence>
<reference evidence="1" key="1">
    <citation type="journal article" date="2021" name="Microorganisms">
        <title>The Ever-Expanding Pseudomonas Genus: Description of 43 New Species and Partition of the Pseudomonas putida Group.</title>
        <authorList>
            <person name="Girard L."/>
            <person name="Lood C."/>
            <person name="Hofte M."/>
            <person name="Vandamme P."/>
            <person name="Rokni-Zadeh H."/>
            <person name="van Noort V."/>
            <person name="Lavigne R."/>
            <person name="De Mot R."/>
        </authorList>
    </citation>
    <scope>NUCLEOTIDE SEQUENCE</scope>
    <source>
        <strain evidence="1">COW40</strain>
    </source>
</reference>
<dbReference type="InterPro" id="IPR022385">
    <property type="entry name" value="Rhs_assc_core"/>
</dbReference>
<dbReference type="RefSeq" id="WP_217840693.1">
    <property type="nucleotide sequence ID" value="NZ_CP077076.1"/>
</dbReference>
<dbReference type="NCBIfam" id="TIGR03696">
    <property type="entry name" value="Rhs_assc_core"/>
    <property type="match status" value="1"/>
</dbReference>
<gene>
    <name evidence="1" type="ORF">KSS94_24965</name>
</gene>
<name>A0ABX8N5R9_9PSED</name>
<dbReference type="EMBL" id="CP077076">
    <property type="protein sequence ID" value="QXH51150.1"/>
    <property type="molecule type" value="Genomic_DNA"/>
</dbReference>
<accession>A0ABX8N5R9</accession>
<organism evidence="1 2">
    <name type="scientific">Pseudomonas fakonensis</name>
    <dbReference type="NCBI Taxonomy" id="2842355"/>
    <lineage>
        <taxon>Bacteria</taxon>
        <taxon>Pseudomonadati</taxon>
        <taxon>Pseudomonadota</taxon>
        <taxon>Gammaproteobacteria</taxon>
        <taxon>Pseudomonadales</taxon>
        <taxon>Pseudomonadaceae</taxon>
        <taxon>Pseudomonas</taxon>
    </lineage>
</organism>
<dbReference type="Proteomes" id="UP001046350">
    <property type="component" value="Chromosome"/>
</dbReference>
<evidence type="ECO:0000313" key="1">
    <source>
        <dbReference type="EMBL" id="QXH51150.1"/>
    </source>
</evidence>
<proteinExistence type="predicted"/>
<protein>
    <submittedName>
        <fullName evidence="1">RHS repeat-associated core domain-containing protein</fullName>
    </submittedName>
</protein>
<keyword evidence="2" id="KW-1185">Reference proteome</keyword>